<name>A0A4Y6UAV3_9PROT</name>
<dbReference type="KEGG" id="swf:E3E12_04155"/>
<comment type="cofactor">
    <cofactor evidence="1 4">
        <name>a divalent metal cation</name>
        <dbReference type="ChEBI" id="CHEBI:60240"/>
    </cofactor>
</comment>
<evidence type="ECO:0000256" key="1">
    <source>
        <dbReference type="ARBA" id="ARBA00001968"/>
    </source>
</evidence>
<dbReference type="HAMAP" id="MF_00528">
    <property type="entry name" value="Maf"/>
    <property type="match status" value="1"/>
</dbReference>
<evidence type="ECO:0000256" key="2">
    <source>
        <dbReference type="ARBA" id="ARBA00022801"/>
    </source>
</evidence>
<evidence type="ECO:0000313" key="5">
    <source>
        <dbReference type="EMBL" id="QDH13521.1"/>
    </source>
</evidence>
<keyword evidence="3 4" id="KW-0546">Nucleotide metabolism</keyword>
<dbReference type="GO" id="GO:0009117">
    <property type="term" value="P:nucleotide metabolic process"/>
    <property type="evidence" value="ECO:0007669"/>
    <property type="project" value="UniProtKB-KW"/>
</dbReference>
<evidence type="ECO:0000256" key="3">
    <source>
        <dbReference type="ARBA" id="ARBA00023080"/>
    </source>
</evidence>
<protein>
    <recommendedName>
        <fullName evidence="4">Nucleoside triphosphate pyrophosphatase</fullName>
        <ecNumber evidence="4">3.6.1.9</ecNumber>
    </recommendedName>
    <alternativeName>
        <fullName evidence="4">Nucleotide pyrophosphatase</fullName>
        <shortName evidence="4">Nucleotide PPase</shortName>
    </alternativeName>
</protein>
<accession>A0A4Y6UAV3</accession>
<sequence length="235" mass="25509">MASDKASEAQTEVFLTMNIPLVLASGSAARRMILRRAGVPFQLCRVEVDEETLRQRYAANGMTVSQMATALAEAKARAALASLQEGASQTGRALGSCIILGADQILEANGRIYNKPATLGEARQQLAALRGQIQHLRTAMVCLHYEQASTDHGGVTQLWHHVDSPRLHMRSFSDEVLERYLAVEGQELLYCVGACKVEGVGQQLFSSIEGNQDSIMGLPLLPLLEHLRATKALPS</sequence>
<keyword evidence="4" id="KW-0963">Cytoplasm</keyword>
<comment type="caution">
    <text evidence="4">Lacks conserved residue(s) required for the propagation of feature annotation.</text>
</comment>
<dbReference type="InterPro" id="IPR029001">
    <property type="entry name" value="ITPase-like_fam"/>
</dbReference>
<comment type="catalytic activity">
    <reaction evidence="4">
        <text>a ribonucleoside 5'-triphosphate + H2O = a ribonucleoside 5'-phosphate + diphosphate + H(+)</text>
        <dbReference type="Rhea" id="RHEA:23996"/>
        <dbReference type="ChEBI" id="CHEBI:15377"/>
        <dbReference type="ChEBI" id="CHEBI:15378"/>
        <dbReference type="ChEBI" id="CHEBI:33019"/>
        <dbReference type="ChEBI" id="CHEBI:58043"/>
        <dbReference type="ChEBI" id="CHEBI:61557"/>
        <dbReference type="EC" id="3.6.1.9"/>
    </reaction>
</comment>
<proteinExistence type="inferred from homology"/>
<organism evidence="5 6">
    <name type="scientific">Formicincola oecophyllae</name>
    <dbReference type="NCBI Taxonomy" id="2558361"/>
    <lineage>
        <taxon>Bacteria</taxon>
        <taxon>Pseudomonadati</taxon>
        <taxon>Pseudomonadota</taxon>
        <taxon>Alphaproteobacteria</taxon>
        <taxon>Acetobacterales</taxon>
        <taxon>Acetobacteraceae</taxon>
        <taxon>Formicincola</taxon>
    </lineage>
</organism>
<feature type="active site" description="Proton acceptor" evidence="4">
    <location>
        <position position="103"/>
    </location>
</feature>
<comment type="subcellular location">
    <subcellularLocation>
        <location evidence="4">Cytoplasm</location>
    </subcellularLocation>
</comment>
<dbReference type="PIRSF" id="PIRSF006305">
    <property type="entry name" value="Maf"/>
    <property type="match status" value="1"/>
</dbReference>
<dbReference type="EMBL" id="CP038231">
    <property type="protein sequence ID" value="QDH13521.1"/>
    <property type="molecule type" value="Genomic_DNA"/>
</dbReference>
<dbReference type="InterPro" id="IPR003697">
    <property type="entry name" value="Maf-like"/>
</dbReference>
<dbReference type="Pfam" id="PF02545">
    <property type="entry name" value="Maf"/>
    <property type="match status" value="1"/>
</dbReference>
<dbReference type="GO" id="GO:0047429">
    <property type="term" value="F:nucleoside triphosphate diphosphatase activity"/>
    <property type="evidence" value="ECO:0007669"/>
    <property type="project" value="UniProtKB-EC"/>
</dbReference>
<reference evidence="5 6" key="1">
    <citation type="submission" date="2019-03" db="EMBL/GenBank/DDBJ databases">
        <title>The complete genome sequence of Swingsia_sp. F3b2 LMG30590(T).</title>
        <authorList>
            <person name="Chua K.-O."/>
            <person name="Chan K.-G."/>
            <person name="See-Too W.-S."/>
        </authorList>
    </citation>
    <scope>NUCLEOTIDE SEQUENCE [LARGE SCALE GENOMIC DNA]</scope>
    <source>
        <strain evidence="5 6">F3b2</strain>
    </source>
</reference>
<dbReference type="Gene3D" id="3.90.950.10">
    <property type="match status" value="1"/>
</dbReference>
<evidence type="ECO:0000256" key="4">
    <source>
        <dbReference type="HAMAP-Rule" id="MF_00528"/>
    </source>
</evidence>
<comment type="similarity">
    <text evidence="4">Belongs to the Maf family.</text>
</comment>
<dbReference type="Proteomes" id="UP000318709">
    <property type="component" value="Chromosome"/>
</dbReference>
<dbReference type="EC" id="3.6.1.9" evidence="4"/>
<dbReference type="OrthoDB" id="9813962at2"/>
<keyword evidence="6" id="KW-1185">Reference proteome</keyword>
<dbReference type="PANTHER" id="PTHR43213:SF5">
    <property type="entry name" value="BIFUNCTIONAL DTTP_UTP PYROPHOSPHATASE_METHYLTRANSFERASE PROTEIN-RELATED"/>
    <property type="match status" value="1"/>
</dbReference>
<dbReference type="GO" id="GO:0005737">
    <property type="term" value="C:cytoplasm"/>
    <property type="evidence" value="ECO:0007669"/>
    <property type="project" value="UniProtKB-SubCell"/>
</dbReference>
<comment type="function">
    <text evidence="4">Nucleoside triphosphate pyrophosphatase. May have a dual role in cell division arrest and in preventing the incorporation of modified nucleotides into cellular nucleic acids.</text>
</comment>
<comment type="catalytic activity">
    <reaction evidence="4">
        <text>a 2'-deoxyribonucleoside 5'-triphosphate + H2O = a 2'-deoxyribonucleoside 5'-phosphate + diphosphate + H(+)</text>
        <dbReference type="Rhea" id="RHEA:44644"/>
        <dbReference type="ChEBI" id="CHEBI:15377"/>
        <dbReference type="ChEBI" id="CHEBI:15378"/>
        <dbReference type="ChEBI" id="CHEBI:33019"/>
        <dbReference type="ChEBI" id="CHEBI:61560"/>
        <dbReference type="ChEBI" id="CHEBI:65317"/>
        <dbReference type="EC" id="3.6.1.9"/>
    </reaction>
</comment>
<dbReference type="AlphaFoldDB" id="A0A4Y6UAV3"/>
<keyword evidence="2 4" id="KW-0378">Hydrolase</keyword>
<evidence type="ECO:0000313" key="6">
    <source>
        <dbReference type="Proteomes" id="UP000318709"/>
    </source>
</evidence>
<gene>
    <name evidence="5" type="ORF">E3E12_04155</name>
</gene>
<dbReference type="PANTHER" id="PTHR43213">
    <property type="entry name" value="BIFUNCTIONAL DTTP/UTP PYROPHOSPHATASE/METHYLTRANSFERASE PROTEIN-RELATED"/>
    <property type="match status" value="1"/>
</dbReference>
<dbReference type="SUPFAM" id="SSF52972">
    <property type="entry name" value="ITPase-like"/>
    <property type="match status" value="1"/>
</dbReference>